<dbReference type="AlphaFoldDB" id="A0A1E5QK30"/>
<organism evidence="1">
    <name type="scientific">Desertifilum tharense IPPAS B-1220</name>
    <dbReference type="NCBI Taxonomy" id="1781255"/>
    <lineage>
        <taxon>Bacteria</taxon>
        <taxon>Bacillati</taxon>
        <taxon>Cyanobacteriota</taxon>
        <taxon>Cyanophyceae</taxon>
        <taxon>Desertifilales</taxon>
        <taxon>Desertifilaceae</taxon>
        <taxon>Desertifilum</taxon>
    </lineage>
</organism>
<proteinExistence type="predicted"/>
<reference evidence="1" key="1">
    <citation type="submission" date="2016-09" db="EMBL/GenBank/DDBJ databases">
        <title>Draft genome of thermotolerant cyanobacterium Desertifilum sp. strain IPPAS B-1220.</title>
        <authorList>
            <person name="Sinetova M.A."/>
            <person name="Bolakhan K."/>
            <person name="Zayadan B.K."/>
            <person name="Mironov K.S."/>
            <person name="Ustinova V."/>
            <person name="Kupriyanova E.V."/>
            <person name="Sidorov R.A."/>
            <person name="Skrypnik A.N."/>
            <person name="Gogoleva N.E."/>
            <person name="Gogolev Y.V."/>
            <person name="Los D.A."/>
        </authorList>
    </citation>
    <scope>NUCLEOTIDE SEQUENCE [LARGE SCALE GENOMIC DNA]</scope>
    <source>
        <strain evidence="1">IPPAS B-1220</strain>
    </source>
</reference>
<sequence length="61" mass="6853">MTEAVIAYALFGMPPGLTTFSIRKISERIGNNCGSFSIRMLLVLPIGQSHRLEIDKRLLEF</sequence>
<evidence type="ECO:0000313" key="1">
    <source>
        <dbReference type="EMBL" id="OEJ74951.1"/>
    </source>
</evidence>
<accession>A0A1E5QK30</accession>
<dbReference type="EMBL" id="MJGC01000058">
    <property type="protein sequence ID" value="OEJ74951.1"/>
    <property type="molecule type" value="Genomic_DNA"/>
</dbReference>
<gene>
    <name evidence="1" type="ORF">BH720_12070</name>
</gene>
<name>A0A1E5QK30_9CYAN</name>
<comment type="caution">
    <text evidence="1">The sequence shown here is derived from an EMBL/GenBank/DDBJ whole genome shotgun (WGS) entry which is preliminary data.</text>
</comment>
<protein>
    <submittedName>
        <fullName evidence="1">Uncharacterized protein</fullName>
    </submittedName>
</protein>
<dbReference type="STRING" id="1781255.BH720_12070"/>